<dbReference type="GO" id="GO:0004497">
    <property type="term" value="F:monooxygenase activity"/>
    <property type="evidence" value="ECO:0007669"/>
    <property type="project" value="InterPro"/>
</dbReference>
<evidence type="ECO:0000256" key="2">
    <source>
        <dbReference type="ARBA" id="ARBA00022723"/>
    </source>
</evidence>
<protein>
    <recommendedName>
        <fullName evidence="8">Cytochrome P450</fullName>
    </recommendedName>
</protein>
<comment type="cofactor">
    <cofactor evidence="4">
        <name>heme</name>
        <dbReference type="ChEBI" id="CHEBI:30413"/>
    </cofactor>
</comment>
<comment type="similarity">
    <text evidence="1">Belongs to the cytochrome P450 family.</text>
</comment>
<dbReference type="CDD" id="cd11072">
    <property type="entry name" value="CYP71-like"/>
    <property type="match status" value="1"/>
</dbReference>
<feature type="transmembrane region" description="Helical" evidence="5">
    <location>
        <begin position="438"/>
        <end position="460"/>
    </location>
</feature>
<reference evidence="6 7" key="1">
    <citation type="submission" date="2017-09" db="EMBL/GenBank/DDBJ databases">
        <title>WGS assembly of Aquilegia coerulea Goldsmith.</title>
        <authorList>
            <person name="Hodges S."/>
            <person name="Kramer E."/>
            <person name="Nordborg M."/>
            <person name="Tomkins J."/>
            <person name="Borevitz J."/>
            <person name="Derieg N."/>
            <person name="Yan J."/>
            <person name="Mihaltcheva S."/>
            <person name="Hayes R.D."/>
            <person name="Rokhsar D."/>
        </authorList>
    </citation>
    <scope>NUCLEOTIDE SEQUENCE [LARGE SCALE GENOMIC DNA]</scope>
    <source>
        <strain evidence="7">cv. Goldsmith</strain>
    </source>
</reference>
<proteinExistence type="inferred from homology"/>
<feature type="binding site" description="axial binding residue" evidence="4">
    <location>
        <position position="439"/>
    </location>
    <ligand>
        <name>heme</name>
        <dbReference type="ChEBI" id="CHEBI:30413"/>
    </ligand>
    <ligandPart>
        <name>Fe</name>
        <dbReference type="ChEBI" id="CHEBI:18248"/>
    </ligandPart>
</feature>
<dbReference type="AlphaFoldDB" id="A0A2G5D4Q9"/>
<dbReference type="OrthoDB" id="548633at2759"/>
<evidence type="ECO:0000313" key="6">
    <source>
        <dbReference type="EMBL" id="PIA38495.1"/>
    </source>
</evidence>
<dbReference type="PRINTS" id="PR00463">
    <property type="entry name" value="EP450I"/>
</dbReference>
<dbReference type="GO" id="GO:0020037">
    <property type="term" value="F:heme binding"/>
    <property type="evidence" value="ECO:0007669"/>
    <property type="project" value="InterPro"/>
</dbReference>
<sequence length="505" mass="57483">MFYQYPFLFTLLISFFTLISLKLIITGSFSEKLNLPPSPPKLPIIGNLHQLGQLLHRSLHKLSLKYGPLMYLRLGYTPVLVVSSAELIREIKTTHEISFGNRPATTAARMLFYGCVDLVFSPCGEYWRQIRKISASEMMSNKKVHSFKSVRDEEVALLTKKISTSCSVGTSVNISELVTDIVYDIMCRCALGRKLGAQDGHLKEISPNLVKLLVAFSFGDLFPWLGWMDVLTGLIGRIKKVSKELDIFFDHIIDEHLIQNKEGGPDGYNNDFVDTLLQVQMDNINFTRNNIKAIILDLFVGGTETTSSVIEWVMAELMMNPHTMQKAQEEVRRVVGKNNKVEEEDIQHMYYLKLVVMESLRLHPPVALLPMETTTITNVNSYHVPAKTNVVVNIWAIHRDPNLWERPEEFIPERFSNSPIGFNGQDFKYIPFGSGRRMCGGILFSTILLELVIANLLYWFDWRTLGDAELDMTEDYGLTVSKKLPIHLLPVSHFPSTVKTDSLKY</sequence>
<keyword evidence="2 4" id="KW-0479">Metal-binding</keyword>
<dbReference type="InterPro" id="IPR002401">
    <property type="entry name" value="Cyt_P450_E_grp-I"/>
</dbReference>
<dbReference type="GO" id="GO:0005506">
    <property type="term" value="F:iron ion binding"/>
    <property type="evidence" value="ECO:0007669"/>
    <property type="project" value="InterPro"/>
</dbReference>
<keyword evidence="7" id="KW-1185">Reference proteome</keyword>
<evidence type="ECO:0000256" key="5">
    <source>
        <dbReference type="SAM" id="Phobius"/>
    </source>
</evidence>
<dbReference type="GO" id="GO:0016705">
    <property type="term" value="F:oxidoreductase activity, acting on paired donors, with incorporation or reduction of molecular oxygen"/>
    <property type="evidence" value="ECO:0007669"/>
    <property type="project" value="InterPro"/>
</dbReference>
<dbReference type="PANTHER" id="PTHR47955">
    <property type="entry name" value="CYTOCHROME P450 FAMILY 71 PROTEIN"/>
    <property type="match status" value="1"/>
</dbReference>
<dbReference type="Pfam" id="PF00067">
    <property type="entry name" value="p450"/>
    <property type="match status" value="1"/>
</dbReference>
<evidence type="ECO:0000256" key="4">
    <source>
        <dbReference type="PIRSR" id="PIRSR602401-1"/>
    </source>
</evidence>
<organism evidence="6 7">
    <name type="scientific">Aquilegia coerulea</name>
    <name type="common">Rocky mountain columbine</name>
    <dbReference type="NCBI Taxonomy" id="218851"/>
    <lineage>
        <taxon>Eukaryota</taxon>
        <taxon>Viridiplantae</taxon>
        <taxon>Streptophyta</taxon>
        <taxon>Embryophyta</taxon>
        <taxon>Tracheophyta</taxon>
        <taxon>Spermatophyta</taxon>
        <taxon>Magnoliopsida</taxon>
        <taxon>Ranunculales</taxon>
        <taxon>Ranunculaceae</taxon>
        <taxon>Thalictroideae</taxon>
        <taxon>Aquilegia</taxon>
    </lineage>
</organism>
<dbReference type="STRING" id="218851.A0A2G5D4Q9"/>
<dbReference type="EMBL" id="KZ305045">
    <property type="protein sequence ID" value="PIA38495.1"/>
    <property type="molecule type" value="Genomic_DNA"/>
</dbReference>
<dbReference type="SUPFAM" id="SSF48264">
    <property type="entry name" value="Cytochrome P450"/>
    <property type="match status" value="1"/>
</dbReference>
<dbReference type="FunFam" id="1.10.630.10:FF:000011">
    <property type="entry name" value="Cytochrome P450 83B1"/>
    <property type="match status" value="1"/>
</dbReference>
<dbReference type="InterPro" id="IPR036396">
    <property type="entry name" value="Cyt_P450_sf"/>
</dbReference>
<evidence type="ECO:0000256" key="1">
    <source>
        <dbReference type="ARBA" id="ARBA00010617"/>
    </source>
</evidence>
<dbReference type="Proteomes" id="UP000230069">
    <property type="component" value="Unassembled WGS sequence"/>
</dbReference>
<evidence type="ECO:0000256" key="3">
    <source>
        <dbReference type="ARBA" id="ARBA00023004"/>
    </source>
</evidence>
<gene>
    <name evidence="6" type="ORF">AQUCO_02800301v1</name>
</gene>
<feature type="transmembrane region" description="Helical" evidence="5">
    <location>
        <begin position="6"/>
        <end position="25"/>
    </location>
</feature>
<accession>A0A2G5D4Q9</accession>
<dbReference type="GO" id="GO:0044550">
    <property type="term" value="P:secondary metabolite biosynthetic process"/>
    <property type="evidence" value="ECO:0007669"/>
    <property type="project" value="UniProtKB-ARBA"/>
</dbReference>
<name>A0A2G5D4Q9_AQUCA</name>
<evidence type="ECO:0008006" key="8">
    <source>
        <dbReference type="Google" id="ProtNLM"/>
    </source>
</evidence>
<dbReference type="Gene3D" id="1.10.630.10">
    <property type="entry name" value="Cytochrome P450"/>
    <property type="match status" value="1"/>
</dbReference>
<keyword evidence="5" id="KW-1133">Transmembrane helix</keyword>
<keyword evidence="5" id="KW-0472">Membrane</keyword>
<dbReference type="PANTHER" id="PTHR47955:SF15">
    <property type="entry name" value="CYTOCHROME P450 71A2-LIKE"/>
    <property type="match status" value="1"/>
</dbReference>
<dbReference type="InterPro" id="IPR001128">
    <property type="entry name" value="Cyt_P450"/>
</dbReference>
<keyword evidence="4" id="KW-0349">Heme</keyword>
<keyword evidence="3 4" id="KW-0408">Iron</keyword>
<dbReference type="PRINTS" id="PR00385">
    <property type="entry name" value="P450"/>
</dbReference>
<dbReference type="InParanoid" id="A0A2G5D4Q9"/>
<keyword evidence="5" id="KW-0812">Transmembrane</keyword>
<evidence type="ECO:0000313" key="7">
    <source>
        <dbReference type="Proteomes" id="UP000230069"/>
    </source>
</evidence>